<evidence type="ECO:0000259" key="4">
    <source>
        <dbReference type="PROSITE" id="PS50042"/>
    </source>
</evidence>
<dbReference type="SUPFAM" id="SSF46785">
    <property type="entry name" value="Winged helix' DNA-binding domain"/>
    <property type="match status" value="1"/>
</dbReference>
<dbReference type="Pfam" id="PF13545">
    <property type="entry name" value="HTH_Crp_2"/>
    <property type="match status" value="1"/>
</dbReference>
<keyword evidence="2" id="KW-0238">DNA-binding</keyword>
<dbReference type="GO" id="GO:0003677">
    <property type="term" value="F:DNA binding"/>
    <property type="evidence" value="ECO:0007669"/>
    <property type="project" value="UniProtKB-KW"/>
</dbReference>
<keyword evidence="7" id="KW-1185">Reference proteome</keyword>
<evidence type="ECO:0000256" key="1">
    <source>
        <dbReference type="ARBA" id="ARBA00023015"/>
    </source>
</evidence>
<evidence type="ECO:0000256" key="2">
    <source>
        <dbReference type="ARBA" id="ARBA00023125"/>
    </source>
</evidence>
<dbReference type="InterPro" id="IPR050397">
    <property type="entry name" value="Env_Response_Regulators"/>
</dbReference>
<dbReference type="AlphaFoldDB" id="A0A245ZIR4"/>
<feature type="domain" description="HTH crp-type" evidence="5">
    <location>
        <begin position="117"/>
        <end position="180"/>
    </location>
</feature>
<dbReference type="SUPFAM" id="SSF51206">
    <property type="entry name" value="cAMP-binding domain-like"/>
    <property type="match status" value="1"/>
</dbReference>
<organism evidence="6 7">
    <name type="scientific">Sphingomonas mucosissima</name>
    <dbReference type="NCBI Taxonomy" id="370959"/>
    <lineage>
        <taxon>Bacteria</taxon>
        <taxon>Pseudomonadati</taxon>
        <taxon>Pseudomonadota</taxon>
        <taxon>Alphaproteobacteria</taxon>
        <taxon>Sphingomonadales</taxon>
        <taxon>Sphingomonadaceae</taxon>
        <taxon>Sphingomonas</taxon>
    </lineage>
</organism>
<dbReference type="InterPro" id="IPR036390">
    <property type="entry name" value="WH_DNA-bd_sf"/>
</dbReference>
<evidence type="ECO:0000256" key="3">
    <source>
        <dbReference type="ARBA" id="ARBA00023163"/>
    </source>
</evidence>
<dbReference type="GO" id="GO:0003700">
    <property type="term" value="F:DNA-binding transcription factor activity"/>
    <property type="evidence" value="ECO:0007669"/>
    <property type="project" value="TreeGrafter"/>
</dbReference>
<dbReference type="SMART" id="SM00419">
    <property type="entry name" value="HTH_CRP"/>
    <property type="match status" value="1"/>
</dbReference>
<dbReference type="InterPro" id="IPR012318">
    <property type="entry name" value="HTH_CRP"/>
</dbReference>
<keyword evidence="3" id="KW-0804">Transcription</keyword>
<comment type="caution">
    <text evidence="6">The sequence shown here is derived from an EMBL/GenBank/DDBJ whole genome shotgun (WGS) entry which is preliminary data.</text>
</comment>
<evidence type="ECO:0000313" key="6">
    <source>
        <dbReference type="EMBL" id="OWK29624.1"/>
    </source>
</evidence>
<keyword evidence="1" id="KW-0805">Transcription regulation</keyword>
<reference evidence="6 7" key="1">
    <citation type="submission" date="2017-03" db="EMBL/GenBank/DDBJ databases">
        <title>Genome sequence of Sphingomonas mucosissima DSM 17494.</title>
        <authorList>
            <person name="Poehlein A."/>
            <person name="Wuebbeler J.H."/>
            <person name="Steinbuechel A."/>
            <person name="Daniel R."/>
        </authorList>
    </citation>
    <scope>NUCLEOTIDE SEQUENCE [LARGE SCALE GENOMIC DNA]</scope>
    <source>
        <strain evidence="6 7">DSM 17494</strain>
    </source>
</reference>
<feature type="domain" description="Cyclic nucleotide-binding" evidence="4">
    <location>
        <begin position="1"/>
        <end position="84"/>
    </location>
</feature>
<evidence type="ECO:0000259" key="5">
    <source>
        <dbReference type="PROSITE" id="PS51063"/>
    </source>
</evidence>
<proteinExistence type="predicted"/>
<accession>A0A245ZIR4</accession>
<dbReference type="GO" id="GO:0005829">
    <property type="term" value="C:cytosol"/>
    <property type="evidence" value="ECO:0007669"/>
    <property type="project" value="TreeGrafter"/>
</dbReference>
<dbReference type="PANTHER" id="PTHR24567:SF74">
    <property type="entry name" value="HTH-TYPE TRANSCRIPTIONAL REGULATOR ARCR"/>
    <property type="match status" value="1"/>
</dbReference>
<dbReference type="EMBL" id="NBBJ01000003">
    <property type="protein sequence ID" value="OWK29624.1"/>
    <property type="molecule type" value="Genomic_DNA"/>
</dbReference>
<protein>
    <submittedName>
        <fullName evidence="6">cAMP receptor protein</fullName>
    </submittedName>
</protein>
<dbReference type="Pfam" id="PF00027">
    <property type="entry name" value="cNMP_binding"/>
    <property type="match status" value="1"/>
</dbReference>
<dbReference type="Gene3D" id="2.60.120.10">
    <property type="entry name" value="Jelly Rolls"/>
    <property type="match status" value="1"/>
</dbReference>
<dbReference type="Proteomes" id="UP000197783">
    <property type="component" value="Unassembled WGS sequence"/>
</dbReference>
<sequence length="188" mass="20177">MVTLRRGQWVYSQGDEGTGLCAVIEGALRLEVALGTERDVLIGLAPAPAILGQARRVGGGPRILTVRANTASRVLMIPDDALDRAAAHEPAVWRAINELVYAQLEQMTRLAAHLLIQTPRGRVAMRLLQFAEGDGAPVSQADLAEMTGLSRKTVNAHLAALEQTGVITRGYRAITLVDRAALERIARG</sequence>
<dbReference type="PANTHER" id="PTHR24567">
    <property type="entry name" value="CRP FAMILY TRANSCRIPTIONAL REGULATORY PROTEIN"/>
    <property type="match status" value="1"/>
</dbReference>
<dbReference type="InterPro" id="IPR000595">
    <property type="entry name" value="cNMP-bd_dom"/>
</dbReference>
<dbReference type="InterPro" id="IPR014710">
    <property type="entry name" value="RmlC-like_jellyroll"/>
</dbReference>
<keyword evidence="6" id="KW-0675">Receptor</keyword>
<gene>
    <name evidence="6" type="primary">crp</name>
    <name evidence="6" type="ORF">SPMU_20440</name>
</gene>
<evidence type="ECO:0000313" key="7">
    <source>
        <dbReference type="Proteomes" id="UP000197783"/>
    </source>
</evidence>
<dbReference type="InterPro" id="IPR018490">
    <property type="entry name" value="cNMP-bd_dom_sf"/>
</dbReference>
<name>A0A245ZIR4_9SPHN</name>
<dbReference type="PROSITE" id="PS50042">
    <property type="entry name" value="CNMP_BINDING_3"/>
    <property type="match status" value="1"/>
</dbReference>
<dbReference type="CDD" id="cd00038">
    <property type="entry name" value="CAP_ED"/>
    <property type="match status" value="1"/>
</dbReference>
<dbReference type="PROSITE" id="PS51063">
    <property type="entry name" value="HTH_CRP_2"/>
    <property type="match status" value="1"/>
</dbReference>